<dbReference type="EMBL" id="JBHSJJ010000017">
    <property type="protein sequence ID" value="MFC4874405.1"/>
    <property type="molecule type" value="Genomic_DNA"/>
</dbReference>
<feature type="chain" id="PRO_5045967192" description="Zinc-binding metallo-peptidase" evidence="1">
    <location>
        <begin position="21"/>
        <end position="328"/>
    </location>
</feature>
<evidence type="ECO:0000313" key="2">
    <source>
        <dbReference type="EMBL" id="MFC4874405.1"/>
    </source>
</evidence>
<organism evidence="2 3">
    <name type="scientific">Negadavirga shengliensis</name>
    <dbReference type="NCBI Taxonomy" id="1389218"/>
    <lineage>
        <taxon>Bacteria</taxon>
        <taxon>Pseudomonadati</taxon>
        <taxon>Bacteroidota</taxon>
        <taxon>Cytophagia</taxon>
        <taxon>Cytophagales</taxon>
        <taxon>Cyclobacteriaceae</taxon>
        <taxon>Negadavirga</taxon>
    </lineage>
</organism>
<proteinExistence type="predicted"/>
<dbReference type="Proteomes" id="UP001595818">
    <property type="component" value="Unassembled WGS sequence"/>
</dbReference>
<comment type="caution">
    <text evidence="2">The sequence shown here is derived from an EMBL/GenBank/DDBJ whole genome shotgun (WGS) entry which is preliminary data.</text>
</comment>
<sequence length="328" mass="38501">MKFKLFLLTLLICSSSFGQSLPELRHADKIRIKEAMAISTEFGDKLFQGYSTVPFAIILVTDSTEFLINHPNPSSDFKLLGTDYILKTNIYYRKTQFSPHILATFPAVNGLSCSVVGTPENTNTNSTEWVIYLLHEHFHQYQMTDPEYFKSVDDLDLSGGDQTGKWMLNYPFPYDSLPVMEQYELYTKALYKAVTQGNKSNLKKYFAERRKLRKILSDTDYRYLSFQIWQEGLAKYTEYNFLELLENYSPSKEMVALPDFISFPEYKSKMYQNEIENLLQNKLDETKRVCFYSVGFAEGILLDKLSKSWREKYLIDKFYIEHYSKKYD</sequence>
<keyword evidence="3" id="KW-1185">Reference proteome</keyword>
<evidence type="ECO:0008006" key="4">
    <source>
        <dbReference type="Google" id="ProtNLM"/>
    </source>
</evidence>
<dbReference type="RefSeq" id="WP_377068220.1">
    <property type="nucleotide sequence ID" value="NZ_JBHSJJ010000017.1"/>
</dbReference>
<keyword evidence="1" id="KW-0732">Signal</keyword>
<evidence type="ECO:0000256" key="1">
    <source>
        <dbReference type="SAM" id="SignalP"/>
    </source>
</evidence>
<protein>
    <recommendedName>
        <fullName evidence="4">Zinc-binding metallo-peptidase</fullName>
    </recommendedName>
</protein>
<gene>
    <name evidence="2" type="ORF">ACFPFU_22065</name>
</gene>
<evidence type="ECO:0000313" key="3">
    <source>
        <dbReference type="Proteomes" id="UP001595818"/>
    </source>
</evidence>
<reference evidence="3" key="1">
    <citation type="journal article" date="2019" name="Int. J. Syst. Evol. Microbiol.">
        <title>The Global Catalogue of Microorganisms (GCM) 10K type strain sequencing project: providing services to taxonomists for standard genome sequencing and annotation.</title>
        <authorList>
            <consortium name="The Broad Institute Genomics Platform"/>
            <consortium name="The Broad Institute Genome Sequencing Center for Infectious Disease"/>
            <person name="Wu L."/>
            <person name="Ma J."/>
        </authorList>
    </citation>
    <scope>NUCLEOTIDE SEQUENCE [LARGE SCALE GENOMIC DNA]</scope>
    <source>
        <strain evidence="3">CGMCC 4.7466</strain>
    </source>
</reference>
<name>A0ABV9T6M5_9BACT</name>
<accession>A0ABV9T6M5</accession>
<feature type="signal peptide" evidence="1">
    <location>
        <begin position="1"/>
        <end position="20"/>
    </location>
</feature>